<comment type="similarity">
    <text evidence="2">Belongs to the EFG1 family.</text>
</comment>
<accession>A0AAV5RDS2</accession>
<evidence type="ECO:0000256" key="1">
    <source>
        <dbReference type="ARBA" id="ARBA00004604"/>
    </source>
</evidence>
<dbReference type="Pfam" id="PF10153">
    <property type="entry name" value="Efg1"/>
    <property type="match status" value="1"/>
</dbReference>
<keyword evidence="6" id="KW-0175">Coiled coil</keyword>
<dbReference type="GO" id="GO:0000462">
    <property type="term" value="P:maturation of SSU-rRNA from tricistronic rRNA transcript (SSU-rRNA, 5.8S rRNA, LSU-rRNA)"/>
    <property type="evidence" value="ECO:0007669"/>
    <property type="project" value="TreeGrafter"/>
</dbReference>
<dbReference type="GO" id="GO:0005730">
    <property type="term" value="C:nucleolus"/>
    <property type="evidence" value="ECO:0007669"/>
    <property type="project" value="UniProtKB-SubCell"/>
</dbReference>
<organism evidence="8 9">
    <name type="scientific">Starmerella bacillaris</name>
    <name type="common">Yeast</name>
    <name type="synonym">Candida zemplinina</name>
    <dbReference type="NCBI Taxonomy" id="1247836"/>
    <lineage>
        <taxon>Eukaryota</taxon>
        <taxon>Fungi</taxon>
        <taxon>Dikarya</taxon>
        <taxon>Ascomycota</taxon>
        <taxon>Saccharomycotina</taxon>
        <taxon>Dipodascomycetes</taxon>
        <taxon>Dipodascales</taxon>
        <taxon>Trichomonascaceae</taxon>
        <taxon>Starmerella</taxon>
    </lineage>
</organism>
<gene>
    <name evidence="8" type="ORF">DASB73_005660</name>
</gene>
<evidence type="ECO:0000256" key="3">
    <source>
        <dbReference type="ARBA" id="ARBA00018689"/>
    </source>
</evidence>
<comment type="caution">
    <text evidence="8">The sequence shown here is derived from an EMBL/GenBank/DDBJ whole genome shotgun (WGS) entry which is preliminary data.</text>
</comment>
<keyword evidence="9" id="KW-1185">Reference proteome</keyword>
<evidence type="ECO:0000256" key="4">
    <source>
        <dbReference type="ARBA" id="ARBA00019827"/>
    </source>
</evidence>
<evidence type="ECO:0000313" key="9">
    <source>
        <dbReference type="Proteomes" id="UP001362899"/>
    </source>
</evidence>
<dbReference type="AlphaFoldDB" id="A0AAV5RDS2"/>
<evidence type="ECO:0000313" key="8">
    <source>
        <dbReference type="EMBL" id="GMM49608.1"/>
    </source>
</evidence>
<proteinExistence type="inferred from homology"/>
<dbReference type="InterPro" id="IPR019310">
    <property type="entry name" value="Efg1"/>
</dbReference>
<keyword evidence="5" id="KW-0698">rRNA processing</keyword>
<reference evidence="8 9" key="1">
    <citation type="journal article" date="2023" name="Elife">
        <title>Identification of key yeast species and microbe-microbe interactions impacting larval growth of Drosophila in the wild.</title>
        <authorList>
            <person name="Mure A."/>
            <person name="Sugiura Y."/>
            <person name="Maeda R."/>
            <person name="Honda K."/>
            <person name="Sakurai N."/>
            <person name="Takahashi Y."/>
            <person name="Watada M."/>
            <person name="Katoh T."/>
            <person name="Gotoh A."/>
            <person name="Gotoh Y."/>
            <person name="Taniguchi I."/>
            <person name="Nakamura K."/>
            <person name="Hayashi T."/>
            <person name="Katayama T."/>
            <person name="Uemura T."/>
            <person name="Hattori Y."/>
        </authorList>
    </citation>
    <scope>NUCLEOTIDE SEQUENCE [LARGE SCALE GENOMIC DNA]</scope>
    <source>
        <strain evidence="8 9">SB-73</strain>
    </source>
</reference>
<dbReference type="Proteomes" id="UP001362899">
    <property type="component" value="Unassembled WGS sequence"/>
</dbReference>
<evidence type="ECO:0000256" key="2">
    <source>
        <dbReference type="ARBA" id="ARBA00006916"/>
    </source>
</evidence>
<dbReference type="InterPro" id="IPR050786">
    <property type="entry name" value="EFG1_rRNA-proc"/>
</dbReference>
<protein>
    <recommendedName>
        <fullName evidence="3">rRNA-processing protein EFG1</fullName>
    </recommendedName>
    <alternativeName>
        <fullName evidence="4">rRNA-processing protein efg1</fullName>
    </alternativeName>
</protein>
<keyword evidence="7" id="KW-0539">Nucleus</keyword>
<dbReference type="PANTHER" id="PTHR33911:SF1">
    <property type="entry name" value="RRNA-PROCESSING PROTEIN EFG1"/>
    <property type="match status" value="1"/>
</dbReference>
<evidence type="ECO:0000256" key="5">
    <source>
        <dbReference type="ARBA" id="ARBA00022552"/>
    </source>
</evidence>
<dbReference type="EMBL" id="BTGC01000003">
    <property type="protein sequence ID" value="GMM49608.1"/>
    <property type="molecule type" value="Genomic_DNA"/>
</dbReference>
<evidence type="ECO:0000256" key="7">
    <source>
        <dbReference type="ARBA" id="ARBA00023242"/>
    </source>
</evidence>
<comment type="subcellular location">
    <subcellularLocation>
        <location evidence="1">Nucleus</location>
        <location evidence="1">Nucleolus</location>
    </subcellularLocation>
</comment>
<dbReference type="GO" id="GO:0030688">
    <property type="term" value="C:preribosome, small subunit precursor"/>
    <property type="evidence" value="ECO:0007669"/>
    <property type="project" value="TreeGrafter"/>
</dbReference>
<sequence length="150" mass="17398">MERSLGTGRIRKKIRDLERLLKVEGLPATKKQETERAIHSYKNDLEKAKESRTISKVSQKYKMVKFFESRKALRALKKPGAGDEQLRNFYYIQTYPPHLKYRALYASESYSVETHPYLKDVEAKMASGELATGEEAIKKLIRSSKKKLDN</sequence>
<evidence type="ECO:0000256" key="6">
    <source>
        <dbReference type="ARBA" id="ARBA00023054"/>
    </source>
</evidence>
<dbReference type="PANTHER" id="PTHR33911">
    <property type="entry name" value="RRNA-PROCESSING PROTEIN EFG1"/>
    <property type="match status" value="1"/>
</dbReference>
<name>A0AAV5RDS2_STABA</name>